<dbReference type="EMBL" id="JBHULB010000013">
    <property type="protein sequence ID" value="MFD2587385.1"/>
    <property type="molecule type" value="Genomic_DNA"/>
</dbReference>
<dbReference type="Proteomes" id="UP001597526">
    <property type="component" value="Unassembled WGS sequence"/>
</dbReference>
<protein>
    <submittedName>
        <fullName evidence="1">Nucleotidyl transferase AbiEii/AbiGii toxin family protein</fullName>
    </submittedName>
</protein>
<dbReference type="RefSeq" id="WP_377766922.1">
    <property type="nucleotide sequence ID" value="NZ_JBHULB010000013.1"/>
</dbReference>
<proteinExistence type="predicted"/>
<reference evidence="2" key="1">
    <citation type="journal article" date="2019" name="Int. J. Syst. Evol. Microbiol.">
        <title>The Global Catalogue of Microorganisms (GCM) 10K type strain sequencing project: providing services to taxonomists for standard genome sequencing and annotation.</title>
        <authorList>
            <consortium name="The Broad Institute Genomics Platform"/>
            <consortium name="The Broad Institute Genome Sequencing Center for Infectious Disease"/>
            <person name="Wu L."/>
            <person name="Ma J."/>
        </authorList>
    </citation>
    <scope>NUCLEOTIDE SEQUENCE [LARGE SCALE GENOMIC DNA]</scope>
    <source>
        <strain evidence="2">KCTC 52368</strain>
    </source>
</reference>
<organism evidence="1 2">
    <name type="scientific">Croceitalea marina</name>
    <dbReference type="NCBI Taxonomy" id="1775166"/>
    <lineage>
        <taxon>Bacteria</taxon>
        <taxon>Pseudomonadati</taxon>
        <taxon>Bacteroidota</taxon>
        <taxon>Flavobacteriia</taxon>
        <taxon>Flavobacteriales</taxon>
        <taxon>Flavobacteriaceae</taxon>
        <taxon>Croceitalea</taxon>
    </lineage>
</organism>
<keyword evidence="2" id="KW-1185">Reference proteome</keyword>
<dbReference type="InterPro" id="IPR014942">
    <property type="entry name" value="AbiEii"/>
</dbReference>
<sequence>MKLHENEPLFRQAVQATAQRMGILDIYIEKDYWVCYALKLIYDSANKDEVIFKGGTALSKCYTFIERFSEDIDLVVLRREEETGNQLKTKLKKITQEITAPFVEVEMEGITNKLGMIRKIAYNYPKIFKGNYGQVRDAIIIEATWLGYFEPYTKRTLNTYIYDMINATDQTTLAEEYNLLPFEALVLDSRRTLCEKIMSLVRFSYTETPINDLNNKIRHVYDIHQLLKDKTVQQFFNSDAFDTMLLKVAHDDVQSFKNNNDWLKYHPKEALIFKEPEETWNQLKDTYQNEFKFLVFGELPDEESVLNTILKISTQLASITWTIVPSE</sequence>
<dbReference type="Gene3D" id="3.10.450.620">
    <property type="entry name" value="JHP933, nucleotidyltransferase-like core domain"/>
    <property type="match status" value="1"/>
</dbReference>
<keyword evidence="1" id="KW-0808">Transferase</keyword>
<comment type="caution">
    <text evidence="1">The sequence shown here is derived from an EMBL/GenBank/DDBJ whole genome shotgun (WGS) entry which is preliminary data.</text>
</comment>
<evidence type="ECO:0000313" key="2">
    <source>
        <dbReference type="Proteomes" id="UP001597526"/>
    </source>
</evidence>
<dbReference type="Pfam" id="PF08843">
    <property type="entry name" value="AbiEii"/>
    <property type="match status" value="1"/>
</dbReference>
<accession>A0ABW5MYA5</accession>
<dbReference type="GO" id="GO:0016740">
    <property type="term" value="F:transferase activity"/>
    <property type="evidence" value="ECO:0007669"/>
    <property type="project" value="UniProtKB-KW"/>
</dbReference>
<name>A0ABW5MYA5_9FLAO</name>
<evidence type="ECO:0000313" key="1">
    <source>
        <dbReference type="EMBL" id="MFD2587385.1"/>
    </source>
</evidence>
<gene>
    <name evidence="1" type="ORF">ACFSQJ_10610</name>
</gene>